<dbReference type="InterPro" id="IPR002178">
    <property type="entry name" value="PTS_EIIA_type-2_dom"/>
</dbReference>
<name>A0A377KPR9_ENTCA</name>
<dbReference type="RefSeq" id="WP_010748562.1">
    <property type="nucleotide sequence ID" value="NZ_BJMG01000002.1"/>
</dbReference>
<evidence type="ECO:0000256" key="9">
    <source>
        <dbReference type="ARBA" id="ARBA00041175"/>
    </source>
</evidence>
<evidence type="ECO:0000256" key="2">
    <source>
        <dbReference type="ARBA" id="ARBA00022448"/>
    </source>
</evidence>
<evidence type="ECO:0000256" key="1">
    <source>
        <dbReference type="ARBA" id="ARBA00004496"/>
    </source>
</evidence>
<evidence type="ECO:0000256" key="5">
    <source>
        <dbReference type="ARBA" id="ARBA00022679"/>
    </source>
</evidence>
<evidence type="ECO:0000256" key="3">
    <source>
        <dbReference type="ARBA" id="ARBA00022490"/>
    </source>
</evidence>
<evidence type="ECO:0000259" key="11">
    <source>
        <dbReference type="PROSITE" id="PS51094"/>
    </source>
</evidence>
<dbReference type="Gene3D" id="3.40.930.10">
    <property type="entry name" value="Mannitol-specific EII, Chain A"/>
    <property type="match status" value="1"/>
</dbReference>
<dbReference type="EMBL" id="QRMZ01000005">
    <property type="protein sequence ID" value="RHK07225.1"/>
    <property type="molecule type" value="Genomic_DNA"/>
</dbReference>
<dbReference type="SUPFAM" id="SSF55804">
    <property type="entry name" value="Phoshotransferase/anion transport protein"/>
    <property type="match status" value="1"/>
</dbReference>
<dbReference type="Proteomes" id="UP000422837">
    <property type="component" value="Chromosome"/>
</dbReference>
<dbReference type="AlphaFoldDB" id="A0A377KPR9"/>
<keyword evidence="7" id="KW-0418">Kinase</keyword>
<gene>
    <name evidence="13" type="ORF">DW084_04990</name>
    <name evidence="12" type="ORF">GFU50_00765</name>
</gene>
<evidence type="ECO:0000256" key="4">
    <source>
        <dbReference type="ARBA" id="ARBA00022553"/>
    </source>
</evidence>
<reference evidence="13 14" key="1">
    <citation type="submission" date="2018-08" db="EMBL/GenBank/DDBJ databases">
        <title>A genome reference for cultivated species of the human gut microbiota.</title>
        <authorList>
            <person name="Zou Y."/>
            <person name="Xue W."/>
            <person name="Luo G."/>
        </authorList>
    </citation>
    <scope>NUCLEOTIDE SEQUENCE [LARGE SCALE GENOMIC DNA]</scope>
    <source>
        <strain evidence="13 14">AF48-16</strain>
    </source>
</reference>
<reference evidence="12 15" key="2">
    <citation type="submission" date="2019-11" db="EMBL/GenBank/DDBJ databases">
        <title>Detection and genome characteristic of a blood enterococcus casselifavus isolate from Zhengzhou,china.</title>
        <authorList>
            <person name="Wen P."/>
        </authorList>
    </citation>
    <scope>NUCLEOTIDE SEQUENCE [LARGE SCALE GENOMIC DNA]</scope>
    <source>
        <strain evidence="12 15">EC291</strain>
    </source>
</reference>
<dbReference type="PANTHER" id="PTHR36203:SF1">
    <property type="entry name" value="ASCORBATE-SPECIFIC PTS SYSTEM EIIA COMPONENT"/>
    <property type="match status" value="1"/>
</dbReference>
<dbReference type="Pfam" id="PF00359">
    <property type="entry name" value="PTS_EIIA_2"/>
    <property type="match status" value="1"/>
</dbReference>
<dbReference type="PANTHER" id="PTHR36203">
    <property type="entry name" value="ASCORBATE-SPECIFIC PTS SYSTEM EIIA COMPONENT"/>
    <property type="match status" value="1"/>
</dbReference>
<feature type="domain" description="PTS EIIA type-2" evidence="11">
    <location>
        <begin position="4"/>
        <end position="150"/>
    </location>
</feature>
<dbReference type="Proteomes" id="UP000286288">
    <property type="component" value="Unassembled WGS sequence"/>
</dbReference>
<evidence type="ECO:0000313" key="12">
    <source>
        <dbReference type="EMBL" id="QGN28129.1"/>
    </source>
</evidence>
<dbReference type="InterPro" id="IPR051351">
    <property type="entry name" value="Ascorbate-PTS_EIIA_comp"/>
</dbReference>
<sequence length="157" mass="17655">MLRYFYENELVAINHEQPEDWEAAIWASGEGLKQKALITDQYIEDVIRDVHQYGPYIVIIPKVAMPHSSAESKGVLGTGIGLTIFPAPVSFQDDDPDKEAQLFFMLAAKNAEAHMNNIASLSEMLMEEGLVEDLLGVKTMADFEAVMEKYDQKESRD</sequence>
<dbReference type="GO" id="GO:0009401">
    <property type="term" value="P:phosphoenolpyruvate-dependent sugar phosphotransferase system"/>
    <property type="evidence" value="ECO:0007669"/>
    <property type="project" value="UniProtKB-KW"/>
</dbReference>
<keyword evidence="2" id="KW-0813">Transport</keyword>
<dbReference type="InterPro" id="IPR016152">
    <property type="entry name" value="PTrfase/Anion_transptr"/>
</dbReference>
<dbReference type="PROSITE" id="PS51094">
    <property type="entry name" value="PTS_EIIA_TYPE_2"/>
    <property type="match status" value="1"/>
</dbReference>
<dbReference type="CDD" id="cd00211">
    <property type="entry name" value="PTS_IIA_fru"/>
    <property type="match status" value="1"/>
</dbReference>
<organism evidence="13 14">
    <name type="scientific">Enterococcus casseliflavus</name>
    <name type="common">Enterococcus flavescens</name>
    <dbReference type="NCBI Taxonomy" id="37734"/>
    <lineage>
        <taxon>Bacteria</taxon>
        <taxon>Bacillati</taxon>
        <taxon>Bacillota</taxon>
        <taxon>Bacilli</taxon>
        <taxon>Lactobacillales</taxon>
        <taxon>Enterococcaceae</taxon>
        <taxon>Enterococcus</taxon>
    </lineage>
</organism>
<keyword evidence="4" id="KW-0597">Phosphoprotein</keyword>
<evidence type="ECO:0000256" key="8">
    <source>
        <dbReference type="ARBA" id="ARBA00037387"/>
    </source>
</evidence>
<evidence type="ECO:0000256" key="6">
    <source>
        <dbReference type="ARBA" id="ARBA00022683"/>
    </source>
</evidence>
<evidence type="ECO:0000256" key="10">
    <source>
        <dbReference type="ARBA" id="ARBA00042072"/>
    </source>
</evidence>
<protein>
    <recommendedName>
        <fullName evidence="9">Ascorbate-specific PTS system EIIA component</fullName>
    </recommendedName>
    <alternativeName>
        <fullName evidence="10">Ascorbate-specific phosphotransferase enzyme IIA component</fullName>
    </alternativeName>
</protein>
<evidence type="ECO:0000313" key="15">
    <source>
        <dbReference type="Proteomes" id="UP000422837"/>
    </source>
</evidence>
<dbReference type="GO" id="GO:0016301">
    <property type="term" value="F:kinase activity"/>
    <property type="evidence" value="ECO:0007669"/>
    <property type="project" value="UniProtKB-KW"/>
</dbReference>
<keyword evidence="13" id="KW-0762">Sugar transport</keyword>
<keyword evidence="6" id="KW-0598">Phosphotransferase system</keyword>
<accession>A0A377KPR9</accession>
<proteinExistence type="predicted"/>
<evidence type="ECO:0000313" key="13">
    <source>
        <dbReference type="EMBL" id="RHK07225.1"/>
    </source>
</evidence>
<comment type="subcellular location">
    <subcellularLocation>
        <location evidence="1">Cytoplasm</location>
    </subcellularLocation>
</comment>
<evidence type="ECO:0000256" key="7">
    <source>
        <dbReference type="ARBA" id="ARBA00022777"/>
    </source>
</evidence>
<dbReference type="GO" id="GO:0005737">
    <property type="term" value="C:cytoplasm"/>
    <property type="evidence" value="ECO:0007669"/>
    <property type="project" value="UniProtKB-SubCell"/>
</dbReference>
<keyword evidence="5" id="KW-0808">Transferase</keyword>
<keyword evidence="3" id="KW-0963">Cytoplasm</keyword>
<dbReference type="EMBL" id="CP046123">
    <property type="protein sequence ID" value="QGN28129.1"/>
    <property type="molecule type" value="Genomic_DNA"/>
</dbReference>
<evidence type="ECO:0000313" key="14">
    <source>
        <dbReference type="Proteomes" id="UP000286288"/>
    </source>
</evidence>
<comment type="function">
    <text evidence="8">The phosphoenolpyruvate-dependent sugar phosphotransferase system (sugar PTS), a major carbohydrate active transport system, catalyzes the phosphorylation of incoming sugar substrates concomitantly with their translocation across the cell membrane. The enzyme II UlaABC PTS system is involved in ascorbate transport.</text>
</comment>